<sequence length="347" mass="38611">MDDLRDILEYEILNSKSTNDEKKSLLNRLRKFCDTETNIMLVGATGCGKSSTINALFSCGEEIEESSEEDMDSKLVKRFKCVEVAKVGSKADPETKDIEKYKIGNLILWDTPGLGDGTQIDEHHKDVITELLREKDADGNALIDLVLVILDGSTRDLGTSYKILNEVIIPELNGENERILVALNQADIAMKTGRHWDYEKNEPDETLINFLNEKMNSIKTRIKADSNLDIEPVFYCAGYEEENGDVVHPYNLSKLLYYIMNAIPANKRVAVMEGINTNGEHYECNDDEADYNEGVKESFYESFDYISDGVDSGAEIGGTILGIPGAIVGAFLGGFVGCVRSILDDLF</sequence>
<accession>A0A2N5PY18</accession>
<evidence type="ECO:0000259" key="1">
    <source>
        <dbReference type="Pfam" id="PF01926"/>
    </source>
</evidence>
<proteinExistence type="predicted"/>
<dbReference type="EMBL" id="NIHW01000031">
    <property type="protein sequence ID" value="PLT84563.1"/>
    <property type="molecule type" value="Genomic_DNA"/>
</dbReference>
<dbReference type="Proteomes" id="UP000234840">
    <property type="component" value="Unassembled WGS sequence"/>
</dbReference>
<evidence type="ECO:0000313" key="2">
    <source>
        <dbReference type="EMBL" id="PLT84563.1"/>
    </source>
</evidence>
<dbReference type="GO" id="GO:0005525">
    <property type="term" value="F:GTP binding"/>
    <property type="evidence" value="ECO:0007669"/>
    <property type="project" value="InterPro"/>
</dbReference>
<protein>
    <recommendedName>
        <fullName evidence="1">G domain-containing protein</fullName>
    </recommendedName>
</protein>
<dbReference type="InterPro" id="IPR027417">
    <property type="entry name" value="P-loop_NTPase"/>
</dbReference>
<reference evidence="2 3" key="1">
    <citation type="journal article" date="2017" name="Genome Med.">
        <title>A novel Ruminococcus gnavus clade enriched in inflammatory bowel disease patients.</title>
        <authorList>
            <person name="Hall A.B."/>
            <person name="Yassour M."/>
            <person name="Sauk J."/>
            <person name="Garner A."/>
            <person name="Jiang X."/>
            <person name="Arthur T."/>
            <person name="Lagoudas G.K."/>
            <person name="Vatanen T."/>
            <person name="Fornelos N."/>
            <person name="Wilson R."/>
            <person name="Bertha M."/>
            <person name="Cohen M."/>
            <person name="Garber J."/>
            <person name="Khalili H."/>
            <person name="Gevers D."/>
            <person name="Ananthakrishnan A.N."/>
            <person name="Kugathasan S."/>
            <person name="Lander E.S."/>
            <person name="Blainey P."/>
            <person name="Vlamakis H."/>
            <person name="Xavier R.J."/>
            <person name="Huttenhower C."/>
        </authorList>
    </citation>
    <scope>NUCLEOTIDE SEQUENCE [LARGE SCALE GENOMIC DNA]</scope>
    <source>
        <strain evidence="2 3">RJX1128</strain>
    </source>
</reference>
<feature type="domain" description="G" evidence="1">
    <location>
        <begin position="39"/>
        <end position="184"/>
    </location>
</feature>
<dbReference type="AlphaFoldDB" id="A0A2N5PY18"/>
<dbReference type="SUPFAM" id="SSF52540">
    <property type="entry name" value="P-loop containing nucleoside triphosphate hydrolases"/>
    <property type="match status" value="1"/>
</dbReference>
<dbReference type="Pfam" id="PF01926">
    <property type="entry name" value="MMR_HSR1"/>
    <property type="match status" value="1"/>
</dbReference>
<name>A0A2N5PY18_MEDGN</name>
<dbReference type="InterPro" id="IPR006073">
    <property type="entry name" value="GTP-bd"/>
</dbReference>
<evidence type="ECO:0000313" key="3">
    <source>
        <dbReference type="Proteomes" id="UP000234840"/>
    </source>
</evidence>
<comment type="caution">
    <text evidence="2">The sequence shown here is derived from an EMBL/GenBank/DDBJ whole genome shotgun (WGS) entry which is preliminary data.</text>
</comment>
<dbReference type="Gene3D" id="3.40.50.300">
    <property type="entry name" value="P-loop containing nucleotide triphosphate hydrolases"/>
    <property type="match status" value="1"/>
</dbReference>
<gene>
    <name evidence="2" type="ORF">CDL20_11690</name>
</gene>
<organism evidence="2 3">
    <name type="scientific">Mediterraneibacter gnavus</name>
    <name type="common">Ruminococcus gnavus</name>
    <dbReference type="NCBI Taxonomy" id="33038"/>
    <lineage>
        <taxon>Bacteria</taxon>
        <taxon>Bacillati</taxon>
        <taxon>Bacillota</taxon>
        <taxon>Clostridia</taxon>
        <taxon>Lachnospirales</taxon>
        <taxon>Lachnospiraceae</taxon>
        <taxon>Mediterraneibacter</taxon>
    </lineage>
</organism>